<gene>
    <name evidence="1" type="ORF">ENS06_14665</name>
</gene>
<sequence length="581" mass="64496">MVLTGLVVLQLAVSWRAEAQINSYWDLYHFWIQAFDSCVRVLSPTLNKALLLKAPIDECFYGVGNPLNQYLATSCPNGRWKRNGGQVWALAKWGDKVWVGTRENAICTTMGFSGVMEPIRTDYAVCEFGQSAFVPPLPDYLGDWRPPSIYVYDVQTGQSRRVAFLTPGSLGGIPLIQGLRGAGAVNGIVFMAGLAGTDSQNASLVLFAYNSDTEEFLGWRALNGPDGTRYKNTRKWLTFKGHLYGSAWVEGGGRIIRWLGDAEAIKKGDVRTLWNFEEVGYLDQAPANMTVYDGKRLAVGTRPKDTNRVLRGGQIWLSPEFQDHLTAQDAFQWKVVWSAAAYEPDTVTAAATAVGDLAFFDGYLWWGTEMQVEQAWGIHKEVYGRLLPGYPSTDQDIAALLGTWRPTSVFRGRHMESENYQVDLLYGFSLLPRFEVNQETGQGRWTLAPNRMGAKPLYGPGGFCNWYQVQTYSMAVFGNRLYVGTSEYSQRMASGFLSLPDFPKPTPSPELWGADLWRFDSAEAGAVAESLGGIGNYLNAAVRNLLADDALYVGTGNTSNLATDPRDDVPEGGWELIRLWE</sequence>
<accession>A0A832A4P1</accession>
<dbReference type="EMBL" id="DSTK01000040">
    <property type="protein sequence ID" value="HFK98553.1"/>
    <property type="molecule type" value="Genomic_DNA"/>
</dbReference>
<protein>
    <submittedName>
        <fullName evidence="1">Uncharacterized protein</fullName>
    </submittedName>
</protein>
<proteinExistence type="predicted"/>
<name>A0A832A4P1_9BACT</name>
<organism evidence="1">
    <name type="scientific">Desulfacinum infernum</name>
    <dbReference type="NCBI Taxonomy" id="35837"/>
    <lineage>
        <taxon>Bacteria</taxon>
        <taxon>Pseudomonadati</taxon>
        <taxon>Thermodesulfobacteriota</taxon>
        <taxon>Syntrophobacteria</taxon>
        <taxon>Syntrophobacterales</taxon>
        <taxon>Syntrophobacteraceae</taxon>
        <taxon>Desulfacinum</taxon>
    </lineage>
</organism>
<evidence type="ECO:0000313" key="1">
    <source>
        <dbReference type="EMBL" id="HFK98553.1"/>
    </source>
</evidence>
<dbReference type="AlphaFoldDB" id="A0A832A4P1"/>
<reference evidence="1" key="1">
    <citation type="journal article" date="2020" name="mSystems">
        <title>Genome- and Community-Level Interaction Insights into Carbon Utilization and Element Cycling Functions of Hydrothermarchaeota in Hydrothermal Sediment.</title>
        <authorList>
            <person name="Zhou Z."/>
            <person name="Liu Y."/>
            <person name="Xu W."/>
            <person name="Pan J."/>
            <person name="Luo Z.H."/>
            <person name="Li M."/>
        </authorList>
    </citation>
    <scope>NUCLEOTIDE SEQUENCE [LARGE SCALE GENOMIC DNA]</scope>
    <source>
        <strain evidence="1">SpSt-456</strain>
    </source>
</reference>
<comment type="caution">
    <text evidence="1">The sequence shown here is derived from an EMBL/GenBank/DDBJ whole genome shotgun (WGS) entry which is preliminary data.</text>
</comment>